<feature type="domain" description="EngC GTPase" evidence="11">
    <location>
        <begin position="114"/>
        <end position="261"/>
    </location>
</feature>
<evidence type="ECO:0000256" key="9">
    <source>
        <dbReference type="ARBA" id="ARBA00023134"/>
    </source>
</evidence>
<evidence type="ECO:0000256" key="5">
    <source>
        <dbReference type="ARBA" id="ARBA00022741"/>
    </source>
</evidence>
<feature type="binding site" evidence="10">
    <location>
        <position position="292"/>
    </location>
    <ligand>
        <name>Zn(2+)</name>
        <dbReference type="ChEBI" id="CHEBI:29105"/>
    </ligand>
</feature>
<dbReference type="GO" id="GO:0005737">
    <property type="term" value="C:cytoplasm"/>
    <property type="evidence" value="ECO:0007669"/>
    <property type="project" value="UniProtKB-SubCell"/>
</dbReference>
<reference evidence="13 14" key="1">
    <citation type="journal article" date="2013" name="Int. J. Syst. Evol. Microbiol.">
        <title>Tumebacillus flagellatus sp. nov., an alpha-amylase/pullulanase-producing bacterium isolated from cassava wastewater.</title>
        <authorList>
            <person name="Wang Q."/>
            <person name="Xie N."/>
            <person name="Qin Y."/>
            <person name="Shen N."/>
            <person name="Zhu J."/>
            <person name="Mi H."/>
            <person name="Huang R."/>
        </authorList>
    </citation>
    <scope>NUCLEOTIDE SEQUENCE [LARGE SCALE GENOMIC DNA]</scope>
    <source>
        <strain evidence="13 14">GST4</strain>
    </source>
</reference>
<evidence type="ECO:0000313" key="14">
    <source>
        <dbReference type="Proteomes" id="UP000027931"/>
    </source>
</evidence>
<dbReference type="InterPro" id="IPR030378">
    <property type="entry name" value="G_CP_dom"/>
</dbReference>
<gene>
    <name evidence="10" type="primary">rsgA</name>
    <name evidence="13" type="ORF">EL26_03360</name>
</gene>
<protein>
    <recommendedName>
        <fullName evidence="10">Small ribosomal subunit biogenesis GTPase RsgA</fullName>
        <ecNumber evidence="10">3.6.1.-</ecNumber>
    </recommendedName>
</protein>
<keyword evidence="1 10" id="KW-0963">Cytoplasm</keyword>
<dbReference type="GO" id="GO:0019843">
    <property type="term" value="F:rRNA binding"/>
    <property type="evidence" value="ECO:0007669"/>
    <property type="project" value="UniProtKB-KW"/>
</dbReference>
<evidence type="ECO:0000256" key="10">
    <source>
        <dbReference type="HAMAP-Rule" id="MF_01820"/>
    </source>
</evidence>
<keyword evidence="6 10" id="KW-0378">Hydrolase</keyword>
<feature type="binding site" evidence="10">
    <location>
        <position position="300"/>
    </location>
    <ligand>
        <name>Zn(2+)</name>
        <dbReference type="ChEBI" id="CHEBI:29105"/>
    </ligand>
</feature>
<keyword evidence="9 10" id="KW-0342">GTP-binding</keyword>
<proteinExistence type="inferred from homology"/>
<dbReference type="GO" id="GO:0003924">
    <property type="term" value="F:GTPase activity"/>
    <property type="evidence" value="ECO:0007669"/>
    <property type="project" value="UniProtKB-UniRule"/>
</dbReference>
<dbReference type="NCBIfam" id="TIGR00157">
    <property type="entry name" value="ribosome small subunit-dependent GTPase A"/>
    <property type="match status" value="1"/>
</dbReference>
<dbReference type="GO" id="GO:0005525">
    <property type="term" value="F:GTP binding"/>
    <property type="evidence" value="ECO:0007669"/>
    <property type="project" value="UniProtKB-UniRule"/>
</dbReference>
<dbReference type="PANTHER" id="PTHR32120:SF10">
    <property type="entry name" value="SMALL RIBOSOMAL SUBUNIT BIOGENESIS GTPASE RSGA"/>
    <property type="match status" value="1"/>
</dbReference>
<dbReference type="SUPFAM" id="SSF52540">
    <property type="entry name" value="P-loop containing nucleoside triphosphate hydrolases"/>
    <property type="match status" value="1"/>
</dbReference>
<evidence type="ECO:0000256" key="8">
    <source>
        <dbReference type="ARBA" id="ARBA00022884"/>
    </source>
</evidence>
<keyword evidence="5 10" id="KW-0547">Nucleotide-binding</keyword>
<dbReference type="Proteomes" id="UP000027931">
    <property type="component" value="Unassembled WGS sequence"/>
</dbReference>
<evidence type="ECO:0000256" key="6">
    <source>
        <dbReference type="ARBA" id="ARBA00022801"/>
    </source>
</evidence>
<evidence type="ECO:0000256" key="1">
    <source>
        <dbReference type="ARBA" id="ARBA00022490"/>
    </source>
</evidence>
<comment type="cofactor">
    <cofactor evidence="10">
        <name>Zn(2+)</name>
        <dbReference type="ChEBI" id="CHEBI:29105"/>
    </cofactor>
    <text evidence="10">Binds 1 zinc ion per subunit.</text>
</comment>
<comment type="function">
    <text evidence="10">One of several proteins that assist in the late maturation steps of the functional core of the 30S ribosomal subunit. Helps release RbfA from mature subunits. May play a role in the assembly of ribosomal proteins into the subunit. Circularly permuted GTPase that catalyzes slow GTP hydrolysis, GTPase activity is stimulated by the 30S ribosomal subunit.</text>
</comment>
<evidence type="ECO:0000313" key="13">
    <source>
        <dbReference type="EMBL" id="KEO84569.1"/>
    </source>
</evidence>
<feature type="binding site" evidence="10">
    <location>
        <begin position="205"/>
        <end position="213"/>
    </location>
    <ligand>
        <name>GTP</name>
        <dbReference type="ChEBI" id="CHEBI:37565"/>
    </ligand>
</feature>
<dbReference type="InterPro" id="IPR027417">
    <property type="entry name" value="P-loop_NTPase"/>
</dbReference>
<feature type="binding site" evidence="10">
    <location>
        <position position="294"/>
    </location>
    <ligand>
        <name>Zn(2+)</name>
        <dbReference type="ChEBI" id="CHEBI:29105"/>
    </ligand>
</feature>
<name>A0A074LTU9_9BACL</name>
<feature type="domain" description="CP-type G" evidence="12">
    <location>
        <begin position="106"/>
        <end position="263"/>
    </location>
</feature>
<dbReference type="Gene3D" id="3.40.50.300">
    <property type="entry name" value="P-loop containing nucleotide triphosphate hydrolases"/>
    <property type="match status" value="1"/>
</dbReference>
<dbReference type="PROSITE" id="PS50936">
    <property type="entry name" value="ENGC_GTPASE"/>
    <property type="match status" value="1"/>
</dbReference>
<dbReference type="InterPro" id="IPR010914">
    <property type="entry name" value="RsgA_GTPase_dom"/>
</dbReference>
<evidence type="ECO:0000256" key="3">
    <source>
        <dbReference type="ARBA" id="ARBA00022723"/>
    </source>
</evidence>
<dbReference type="Gene3D" id="1.10.40.50">
    <property type="entry name" value="Probable gtpase engc, domain 3"/>
    <property type="match status" value="1"/>
</dbReference>
<comment type="caution">
    <text evidence="13">The sequence shown here is derived from an EMBL/GenBank/DDBJ whole genome shotgun (WGS) entry which is preliminary data.</text>
</comment>
<dbReference type="InterPro" id="IPR004881">
    <property type="entry name" value="Ribosome_biogen_GTPase_RsgA"/>
</dbReference>
<feature type="binding site" evidence="10">
    <location>
        <begin position="153"/>
        <end position="156"/>
    </location>
    <ligand>
        <name>GTP</name>
        <dbReference type="ChEBI" id="CHEBI:37565"/>
    </ligand>
</feature>
<dbReference type="eggNOG" id="COG1162">
    <property type="taxonomic scope" value="Bacteria"/>
</dbReference>
<accession>A0A074LTU9</accession>
<dbReference type="HAMAP" id="MF_01820">
    <property type="entry name" value="GTPase_RsgA"/>
    <property type="match status" value="1"/>
</dbReference>
<feature type="binding site" evidence="10">
    <location>
        <position position="287"/>
    </location>
    <ligand>
        <name>Zn(2+)</name>
        <dbReference type="ChEBI" id="CHEBI:29105"/>
    </ligand>
</feature>
<evidence type="ECO:0000256" key="4">
    <source>
        <dbReference type="ARBA" id="ARBA00022730"/>
    </source>
</evidence>
<keyword evidence="14" id="KW-1185">Reference proteome</keyword>
<keyword evidence="2 10" id="KW-0690">Ribosome biogenesis</keyword>
<keyword evidence="7 10" id="KW-0862">Zinc</keyword>
<comment type="subunit">
    <text evidence="10">Monomer. Associates with 30S ribosomal subunit, binds 16S rRNA.</text>
</comment>
<dbReference type="GO" id="GO:0042274">
    <property type="term" value="P:ribosomal small subunit biogenesis"/>
    <property type="evidence" value="ECO:0007669"/>
    <property type="project" value="UniProtKB-UniRule"/>
</dbReference>
<dbReference type="EC" id="3.6.1.-" evidence="10"/>
<dbReference type="PANTHER" id="PTHR32120">
    <property type="entry name" value="SMALL RIBOSOMAL SUBUNIT BIOGENESIS GTPASE RSGA"/>
    <property type="match status" value="1"/>
</dbReference>
<evidence type="ECO:0000256" key="2">
    <source>
        <dbReference type="ARBA" id="ARBA00022517"/>
    </source>
</evidence>
<dbReference type="PROSITE" id="PS51721">
    <property type="entry name" value="G_CP"/>
    <property type="match status" value="1"/>
</dbReference>
<keyword evidence="4 10" id="KW-0699">rRNA-binding</keyword>
<dbReference type="EMBL" id="JMIR01000003">
    <property type="protein sequence ID" value="KEO84569.1"/>
    <property type="molecule type" value="Genomic_DNA"/>
</dbReference>
<evidence type="ECO:0000259" key="12">
    <source>
        <dbReference type="PROSITE" id="PS51721"/>
    </source>
</evidence>
<keyword evidence="8 10" id="KW-0694">RNA-binding</keyword>
<dbReference type="CDD" id="cd01854">
    <property type="entry name" value="YjeQ_EngC"/>
    <property type="match status" value="1"/>
</dbReference>
<organism evidence="13 14">
    <name type="scientific">Tumebacillus flagellatus</name>
    <dbReference type="NCBI Taxonomy" id="1157490"/>
    <lineage>
        <taxon>Bacteria</taxon>
        <taxon>Bacillati</taxon>
        <taxon>Bacillota</taxon>
        <taxon>Bacilli</taxon>
        <taxon>Bacillales</taxon>
        <taxon>Alicyclobacillaceae</taxon>
        <taxon>Tumebacillus</taxon>
    </lineage>
</organism>
<comment type="subcellular location">
    <subcellularLocation>
        <location evidence="10">Cytoplasm</location>
    </subcellularLocation>
</comment>
<evidence type="ECO:0000256" key="7">
    <source>
        <dbReference type="ARBA" id="ARBA00022833"/>
    </source>
</evidence>
<sequence>MTFTNLQALGWNETFMEHFAPFASNADYTVARVALEHKHLYRVYSEHGDLLASVSGKLRHTAFGREDYPAVGDWVVISARPEERKATVHGILPRFSKFSRKVAGNVTEEQIVAANVNTVFLVMALNNDFNVRRLERYLVAAWESGATPVVILTKMDLCDEVEERISDVESVAFGVPIHAVSSELNQGLEQLAPYLGEGKTVALLGSSGVGKSTLVNRLCGEERMETGGVREGDDRGKHTTTYRELIRMPQGGLLIDTPGMRELQLWESDESSLTGSFSDVEELAENCFYRDCEHRQEPGCAVQQAIADGTLDADRYQSYVKLQRELAYLERKNDVRAQIAEKERWKKAGAIGRENARRKRS</sequence>
<dbReference type="AlphaFoldDB" id="A0A074LTU9"/>
<dbReference type="STRING" id="1157490.EL26_03360"/>
<dbReference type="Pfam" id="PF03193">
    <property type="entry name" value="RsgA_GTPase"/>
    <property type="match status" value="1"/>
</dbReference>
<evidence type="ECO:0000259" key="11">
    <source>
        <dbReference type="PROSITE" id="PS50936"/>
    </source>
</evidence>
<keyword evidence="3 10" id="KW-0479">Metal-binding</keyword>
<dbReference type="GO" id="GO:0046872">
    <property type="term" value="F:metal ion binding"/>
    <property type="evidence" value="ECO:0007669"/>
    <property type="project" value="UniProtKB-KW"/>
</dbReference>
<comment type="similarity">
    <text evidence="10">Belongs to the TRAFAC class YlqF/YawG GTPase family. RsgA subfamily.</text>
</comment>